<protein>
    <submittedName>
        <fullName evidence="3">Transcriptional regulator</fullName>
    </submittedName>
</protein>
<dbReference type="Proteomes" id="UP000615593">
    <property type="component" value="Unassembled WGS sequence"/>
</dbReference>
<dbReference type="InterPro" id="IPR010982">
    <property type="entry name" value="Lambda_DNA-bd_dom_sf"/>
</dbReference>
<dbReference type="CDD" id="cd00093">
    <property type="entry name" value="HTH_XRE"/>
    <property type="match status" value="1"/>
</dbReference>
<evidence type="ECO:0000313" key="3">
    <source>
        <dbReference type="EMBL" id="GGZ61648.1"/>
    </source>
</evidence>
<dbReference type="Pfam" id="PF01381">
    <property type="entry name" value="HTH_3"/>
    <property type="match status" value="1"/>
</dbReference>
<name>A0ABQ3BYN9_9FLAO</name>
<dbReference type="SUPFAM" id="SSF47413">
    <property type="entry name" value="lambda repressor-like DNA-binding domains"/>
    <property type="match status" value="1"/>
</dbReference>
<organism evidence="3 4">
    <name type="scientific">Mesonia mobilis</name>
    <dbReference type="NCBI Taxonomy" id="369791"/>
    <lineage>
        <taxon>Bacteria</taxon>
        <taxon>Pseudomonadati</taxon>
        <taxon>Bacteroidota</taxon>
        <taxon>Flavobacteriia</taxon>
        <taxon>Flavobacteriales</taxon>
        <taxon>Flavobacteriaceae</taxon>
        <taxon>Mesonia</taxon>
    </lineage>
</organism>
<accession>A0ABQ3BYN9</accession>
<dbReference type="InterPro" id="IPR001387">
    <property type="entry name" value="Cro/C1-type_HTH"/>
</dbReference>
<dbReference type="SMART" id="SM00530">
    <property type="entry name" value="HTH_XRE"/>
    <property type="match status" value="1"/>
</dbReference>
<sequence>MSTATKTSHIGRKISRIRELRGMKQEALAAELGISQQGVSILEQSENIDDEKLDKIAKILGVSKEAIENFSEESIFNNIQNNYEGSTINAGPTVHHQCTFNPLDKLVESYEENKKLYERLLEAEKEKIAYLEKLFDK</sequence>
<dbReference type="PROSITE" id="PS50943">
    <property type="entry name" value="HTH_CROC1"/>
    <property type="match status" value="1"/>
</dbReference>
<keyword evidence="4" id="KW-1185">Reference proteome</keyword>
<evidence type="ECO:0000256" key="1">
    <source>
        <dbReference type="SAM" id="Coils"/>
    </source>
</evidence>
<dbReference type="EMBL" id="BMWY01000007">
    <property type="protein sequence ID" value="GGZ61648.1"/>
    <property type="molecule type" value="Genomic_DNA"/>
</dbReference>
<feature type="coiled-coil region" evidence="1">
    <location>
        <begin position="103"/>
        <end position="134"/>
    </location>
</feature>
<feature type="domain" description="HTH cro/C1-type" evidence="2">
    <location>
        <begin position="14"/>
        <end position="67"/>
    </location>
</feature>
<evidence type="ECO:0000313" key="4">
    <source>
        <dbReference type="Proteomes" id="UP000615593"/>
    </source>
</evidence>
<evidence type="ECO:0000259" key="2">
    <source>
        <dbReference type="PROSITE" id="PS50943"/>
    </source>
</evidence>
<gene>
    <name evidence="3" type="ORF">GCM10008088_23930</name>
</gene>
<keyword evidence="1" id="KW-0175">Coiled coil</keyword>
<dbReference type="Gene3D" id="1.10.260.40">
    <property type="entry name" value="lambda repressor-like DNA-binding domains"/>
    <property type="match status" value="1"/>
</dbReference>
<reference evidence="4" key="1">
    <citation type="journal article" date="2019" name="Int. J. Syst. Evol. Microbiol.">
        <title>The Global Catalogue of Microorganisms (GCM) 10K type strain sequencing project: providing services to taxonomists for standard genome sequencing and annotation.</title>
        <authorList>
            <consortium name="The Broad Institute Genomics Platform"/>
            <consortium name="The Broad Institute Genome Sequencing Center for Infectious Disease"/>
            <person name="Wu L."/>
            <person name="Ma J."/>
        </authorList>
    </citation>
    <scope>NUCLEOTIDE SEQUENCE [LARGE SCALE GENOMIC DNA]</scope>
    <source>
        <strain evidence="4">KCTC 12708</strain>
    </source>
</reference>
<comment type="caution">
    <text evidence="3">The sequence shown here is derived from an EMBL/GenBank/DDBJ whole genome shotgun (WGS) entry which is preliminary data.</text>
</comment>
<dbReference type="GeneID" id="94370060"/>
<proteinExistence type="predicted"/>
<dbReference type="RefSeq" id="WP_027886315.1">
    <property type="nucleotide sequence ID" value="NZ_BMWY01000007.1"/>
</dbReference>